<dbReference type="GO" id="GO:0004559">
    <property type="term" value="F:alpha-mannosidase activity"/>
    <property type="evidence" value="ECO:0007669"/>
    <property type="project" value="InterPro"/>
</dbReference>
<dbReference type="Gene3D" id="3.20.110.10">
    <property type="entry name" value="Glycoside hydrolase 38, N terminal domain"/>
    <property type="match status" value="1"/>
</dbReference>
<dbReference type="InterPro" id="IPR000602">
    <property type="entry name" value="Glyco_hydro_38_N"/>
</dbReference>
<dbReference type="SUPFAM" id="SSF88713">
    <property type="entry name" value="Glycoside hydrolase/deacetylase"/>
    <property type="match status" value="1"/>
</dbReference>
<evidence type="ECO:0000259" key="1">
    <source>
        <dbReference type="Pfam" id="PF01074"/>
    </source>
</evidence>
<sequence>GFRMRLVSMLDEVFATLDSDPAFTSFVMDSQVIPIFDYLEIKPENRKLVESYVRKGRLKLGPWYVLPDEWLVSGESLVRNLQTGIELAGEFGAPSSRAGFMCDMFGHVGQMPQIFDQMNIPVSFVWRGTLEKESPGHFNWKAPDGTITPAYRFGRTGYCTYAFAVRDPFGDDPFDLEKAVESMVDFAVMQSRRIKTGPILIFDGGDHLEIEPQTSVLISRANEQLESHGITVVHSTLDNYMTDLLKDAGTFRKPSS</sequence>
<feature type="domain" description="Glycoside hydrolase family 38 N-terminal" evidence="1">
    <location>
        <begin position="8"/>
        <end position="246"/>
    </location>
</feature>
<evidence type="ECO:0000313" key="2">
    <source>
        <dbReference type="EMBL" id="GAI42428.1"/>
    </source>
</evidence>
<accession>X1NFP3</accession>
<comment type="caution">
    <text evidence="2">The sequence shown here is derived from an EMBL/GenBank/DDBJ whole genome shotgun (WGS) entry which is preliminary data.</text>
</comment>
<feature type="non-terminal residue" evidence="2">
    <location>
        <position position="256"/>
    </location>
</feature>
<dbReference type="GO" id="GO:0009313">
    <property type="term" value="P:oligosaccharide catabolic process"/>
    <property type="evidence" value="ECO:0007669"/>
    <property type="project" value="TreeGrafter"/>
</dbReference>
<reference evidence="2" key="1">
    <citation type="journal article" date="2014" name="Front. Microbiol.">
        <title>High frequency of phylogenetically diverse reductive dehalogenase-homologous genes in deep subseafloor sedimentary metagenomes.</title>
        <authorList>
            <person name="Kawai M."/>
            <person name="Futagami T."/>
            <person name="Toyoda A."/>
            <person name="Takaki Y."/>
            <person name="Nishi S."/>
            <person name="Hori S."/>
            <person name="Arai W."/>
            <person name="Tsubouchi T."/>
            <person name="Morono Y."/>
            <person name="Uchiyama I."/>
            <person name="Ito T."/>
            <person name="Fujiyama A."/>
            <person name="Inagaki F."/>
            <person name="Takami H."/>
        </authorList>
    </citation>
    <scope>NUCLEOTIDE SEQUENCE</scope>
    <source>
        <strain evidence="2">Expedition CK06-06</strain>
    </source>
</reference>
<organism evidence="2">
    <name type="scientific">marine sediment metagenome</name>
    <dbReference type="NCBI Taxonomy" id="412755"/>
    <lineage>
        <taxon>unclassified sequences</taxon>
        <taxon>metagenomes</taxon>
        <taxon>ecological metagenomes</taxon>
    </lineage>
</organism>
<dbReference type="PANTHER" id="PTHR46017">
    <property type="entry name" value="ALPHA-MANNOSIDASE 2C1"/>
    <property type="match status" value="1"/>
</dbReference>
<dbReference type="InterPro" id="IPR011330">
    <property type="entry name" value="Glyco_hydro/deAcase_b/a-brl"/>
</dbReference>
<dbReference type="PANTHER" id="PTHR46017:SF2">
    <property type="entry name" value="MANNOSYLGLYCERATE HYDROLASE"/>
    <property type="match status" value="1"/>
</dbReference>
<dbReference type="AlphaFoldDB" id="X1NFP3"/>
<dbReference type="GO" id="GO:0006013">
    <property type="term" value="P:mannose metabolic process"/>
    <property type="evidence" value="ECO:0007669"/>
    <property type="project" value="InterPro"/>
</dbReference>
<dbReference type="Pfam" id="PF01074">
    <property type="entry name" value="Glyco_hydro_38N"/>
    <property type="match status" value="1"/>
</dbReference>
<feature type="non-terminal residue" evidence="2">
    <location>
        <position position="1"/>
    </location>
</feature>
<proteinExistence type="predicted"/>
<protein>
    <recommendedName>
        <fullName evidence="1">Glycoside hydrolase family 38 N-terminal domain-containing protein</fullName>
    </recommendedName>
</protein>
<dbReference type="InterPro" id="IPR027291">
    <property type="entry name" value="Glyco_hydro_38_N_sf"/>
</dbReference>
<dbReference type="EMBL" id="BARV01030532">
    <property type="protein sequence ID" value="GAI42428.1"/>
    <property type="molecule type" value="Genomic_DNA"/>
</dbReference>
<name>X1NFP3_9ZZZZ</name>
<gene>
    <name evidence="2" type="ORF">S06H3_48484</name>
</gene>